<gene>
    <name evidence="1" type="ORF">CORC01_08600</name>
</gene>
<dbReference type="Proteomes" id="UP000176998">
    <property type="component" value="Unassembled WGS sequence"/>
</dbReference>
<name>A0A1G4B409_9PEZI</name>
<dbReference type="EMBL" id="MJBS01000074">
    <property type="protein sequence ID" value="OHE96063.1"/>
    <property type="molecule type" value="Genomic_DNA"/>
</dbReference>
<keyword evidence="2" id="KW-1185">Reference proteome</keyword>
<comment type="caution">
    <text evidence="1">The sequence shown here is derived from an EMBL/GenBank/DDBJ whole genome shotgun (WGS) entry which is preliminary data.</text>
</comment>
<reference evidence="1 2" key="1">
    <citation type="submission" date="2016-09" db="EMBL/GenBank/DDBJ databases">
        <authorList>
            <person name="Capua I."/>
            <person name="De Benedictis P."/>
            <person name="Joannis T."/>
            <person name="Lombin L.H."/>
            <person name="Cattoli G."/>
        </authorList>
    </citation>
    <scope>NUCLEOTIDE SEQUENCE [LARGE SCALE GENOMIC DNA]</scope>
    <source>
        <strain evidence="1 2">IMI 309357</strain>
    </source>
</reference>
<sequence>MQLSAIAQPITQPSKPPTHMMIRFSRGIHLRHPCRFSEVVGIAHSRAALLTFGLAAWLLSDNYTKCDT</sequence>
<evidence type="ECO:0000313" key="2">
    <source>
        <dbReference type="Proteomes" id="UP000176998"/>
    </source>
</evidence>
<dbReference type="RefSeq" id="XP_022473224.1">
    <property type="nucleotide sequence ID" value="XM_022620230.1"/>
</dbReference>
<dbReference type="GeneID" id="34561740"/>
<dbReference type="AlphaFoldDB" id="A0A1G4B409"/>
<organism evidence="1 2">
    <name type="scientific">Colletotrichum orchidophilum</name>
    <dbReference type="NCBI Taxonomy" id="1209926"/>
    <lineage>
        <taxon>Eukaryota</taxon>
        <taxon>Fungi</taxon>
        <taxon>Dikarya</taxon>
        <taxon>Ascomycota</taxon>
        <taxon>Pezizomycotina</taxon>
        <taxon>Sordariomycetes</taxon>
        <taxon>Hypocreomycetidae</taxon>
        <taxon>Glomerellales</taxon>
        <taxon>Glomerellaceae</taxon>
        <taxon>Colletotrichum</taxon>
    </lineage>
</organism>
<evidence type="ECO:0000313" key="1">
    <source>
        <dbReference type="EMBL" id="OHE96063.1"/>
    </source>
</evidence>
<protein>
    <submittedName>
        <fullName evidence="1">Uncharacterized protein</fullName>
    </submittedName>
</protein>
<proteinExistence type="predicted"/>
<accession>A0A1G4B409</accession>